<feature type="region of interest" description="Disordered" evidence="1">
    <location>
        <begin position="105"/>
        <end position="159"/>
    </location>
</feature>
<keyword evidence="3" id="KW-1185">Reference proteome</keyword>
<name>A0A8H6KFM0_9PEZI</name>
<evidence type="ECO:0000313" key="3">
    <source>
        <dbReference type="Proteomes" id="UP000639643"/>
    </source>
</evidence>
<dbReference type="Proteomes" id="UP000639643">
    <property type="component" value="Unassembled WGS sequence"/>
</dbReference>
<reference evidence="2" key="1">
    <citation type="journal article" date="2020" name="Phytopathology">
        <title>Genome Sequence Resources of Colletotrichum truncatum, C. plurivorum, C. musicola, and C. sojae: Four Species Pathogenic to Soybean (Glycine max).</title>
        <authorList>
            <person name="Rogerio F."/>
            <person name="Boufleur T.R."/>
            <person name="Ciampi-Guillardi M."/>
            <person name="Sukno S.A."/>
            <person name="Thon M.R."/>
            <person name="Massola Junior N.S."/>
            <person name="Baroncelli R."/>
        </authorList>
    </citation>
    <scope>NUCLEOTIDE SEQUENCE</scope>
    <source>
        <strain evidence="2">LFN0074</strain>
    </source>
</reference>
<gene>
    <name evidence="2" type="ORF">CMUS01_07852</name>
</gene>
<proteinExistence type="predicted"/>
<accession>A0A8H6KFM0</accession>
<dbReference type="EMBL" id="WIGM01000291">
    <property type="protein sequence ID" value="KAF6830166.1"/>
    <property type="molecule type" value="Genomic_DNA"/>
</dbReference>
<evidence type="ECO:0000313" key="2">
    <source>
        <dbReference type="EMBL" id="KAF6830166.1"/>
    </source>
</evidence>
<protein>
    <submittedName>
        <fullName evidence="2">Uncharacterized protein</fullName>
    </submittedName>
</protein>
<organism evidence="2 3">
    <name type="scientific">Colletotrichum musicola</name>
    <dbReference type="NCBI Taxonomy" id="2175873"/>
    <lineage>
        <taxon>Eukaryota</taxon>
        <taxon>Fungi</taxon>
        <taxon>Dikarya</taxon>
        <taxon>Ascomycota</taxon>
        <taxon>Pezizomycotina</taxon>
        <taxon>Sordariomycetes</taxon>
        <taxon>Hypocreomycetidae</taxon>
        <taxon>Glomerellales</taxon>
        <taxon>Glomerellaceae</taxon>
        <taxon>Colletotrichum</taxon>
        <taxon>Colletotrichum orchidearum species complex</taxon>
    </lineage>
</organism>
<dbReference type="AlphaFoldDB" id="A0A8H6KFM0"/>
<feature type="compositionally biased region" description="Basic and acidic residues" evidence="1">
    <location>
        <begin position="105"/>
        <end position="114"/>
    </location>
</feature>
<sequence>MAVGLLLLRTRTAGDGIHKVTVVDRPNFCWAREQRQQKPGLIRCFKREPGGNSEDADEVSRSAATAKWGSACTSTHLWLVHLDGLDPAGLSVVPIDRDALEAIEERKEEREVEPRWATLARDEDEAGQLPLPEPGRNKKVRLGEPQESGPPRAQEEVLL</sequence>
<evidence type="ECO:0000256" key="1">
    <source>
        <dbReference type="SAM" id="MobiDB-lite"/>
    </source>
</evidence>
<comment type="caution">
    <text evidence="2">The sequence shown here is derived from an EMBL/GenBank/DDBJ whole genome shotgun (WGS) entry which is preliminary data.</text>
</comment>